<sequence length="283" mass="31495">MKVLQLTRQQRAAALASDADGERTGIFTSGIVAIHTGLQIALFFTGVRHAGENLAAVLARRNTDLPAPIQMCDGLARNIPSDFDTILSPCLAHARRKYVELTETFPAEVRFVLETLREVYITDARARDRGLDPAQRLQLHQEESQPRLAALERWMQRQLTERLIEPNSALGAAIRSMQKRWSELTLFLRVQGAPLDNNTSERALKKAILHRKHALFYRTLAGAPVGDVFMTLIHTAELNHIAPFEYLVALQRHAAELAANPAAWMPWNDQAALASHPAGPDPP</sequence>
<reference evidence="2" key="1">
    <citation type="submission" date="2013-08" db="EMBL/GenBank/DDBJ databases">
        <authorList>
            <person name="Mendez C."/>
            <person name="Richter M."/>
            <person name="Ferrer M."/>
            <person name="Sanchez J."/>
        </authorList>
    </citation>
    <scope>NUCLEOTIDE SEQUENCE</scope>
</reference>
<feature type="domain" description="Transposase IS66 central" evidence="1">
    <location>
        <begin position="85"/>
        <end position="223"/>
    </location>
</feature>
<name>T1BZ28_9ZZZZ</name>
<feature type="non-terminal residue" evidence="2">
    <location>
        <position position="283"/>
    </location>
</feature>
<dbReference type="EMBL" id="AUZY01001399">
    <property type="protein sequence ID" value="EQD74977.1"/>
    <property type="molecule type" value="Genomic_DNA"/>
</dbReference>
<evidence type="ECO:0000259" key="1">
    <source>
        <dbReference type="Pfam" id="PF03050"/>
    </source>
</evidence>
<gene>
    <name evidence="2" type="ORF">B1B_02369</name>
</gene>
<reference evidence="2" key="2">
    <citation type="journal article" date="2014" name="ISME J.">
        <title>Microbial stratification in low pH oxic and suboxic macroscopic growths along an acid mine drainage.</title>
        <authorList>
            <person name="Mendez-Garcia C."/>
            <person name="Mesa V."/>
            <person name="Sprenger R.R."/>
            <person name="Richter M."/>
            <person name="Diez M.S."/>
            <person name="Solano J."/>
            <person name="Bargiela R."/>
            <person name="Golyshina O.V."/>
            <person name="Manteca A."/>
            <person name="Ramos J.L."/>
            <person name="Gallego J.R."/>
            <person name="Llorente I."/>
            <person name="Martins Dos Santos V.A."/>
            <person name="Jensen O.N."/>
            <person name="Pelaez A.I."/>
            <person name="Sanchez J."/>
            <person name="Ferrer M."/>
        </authorList>
    </citation>
    <scope>NUCLEOTIDE SEQUENCE</scope>
</reference>
<dbReference type="PANTHER" id="PTHR33678">
    <property type="entry name" value="BLL1576 PROTEIN"/>
    <property type="match status" value="1"/>
</dbReference>
<comment type="caution">
    <text evidence="2">The sequence shown here is derived from an EMBL/GenBank/DDBJ whole genome shotgun (WGS) entry which is preliminary data.</text>
</comment>
<protein>
    <submittedName>
        <fullName evidence="2">Transposase IS66</fullName>
    </submittedName>
</protein>
<dbReference type="InterPro" id="IPR052344">
    <property type="entry name" value="Transposase-related"/>
</dbReference>
<dbReference type="AlphaFoldDB" id="T1BZ28"/>
<dbReference type="Pfam" id="PF03050">
    <property type="entry name" value="DDE_Tnp_IS66"/>
    <property type="match status" value="1"/>
</dbReference>
<accession>T1BZ28</accession>
<proteinExistence type="predicted"/>
<dbReference type="InterPro" id="IPR004291">
    <property type="entry name" value="Transposase_IS66_central"/>
</dbReference>
<organism evidence="2">
    <name type="scientific">mine drainage metagenome</name>
    <dbReference type="NCBI Taxonomy" id="410659"/>
    <lineage>
        <taxon>unclassified sequences</taxon>
        <taxon>metagenomes</taxon>
        <taxon>ecological metagenomes</taxon>
    </lineage>
</organism>
<evidence type="ECO:0000313" key="2">
    <source>
        <dbReference type="EMBL" id="EQD74977.1"/>
    </source>
</evidence>